<gene>
    <name evidence="1" type="primary">28955340</name>
</gene>
<reference evidence="2" key="1">
    <citation type="journal article" date="2012" name="Mol. Plant Microbe Interact.">
        <title>A highly conserved effector in Fusarium oxysporum is required for full virulence on Arabidopsis.</title>
        <authorList>
            <person name="Thatcher L.F."/>
            <person name="Gardiner D.M."/>
            <person name="Kazan K."/>
            <person name="Manners J."/>
        </authorList>
    </citation>
    <scope>NUCLEOTIDE SEQUENCE [LARGE SCALE GENOMIC DNA]</scope>
    <source>
        <strain evidence="2">Fo5176</strain>
    </source>
</reference>
<accession>A0A0D2YCV8</accession>
<dbReference type="AlphaFoldDB" id="A0A0D2YCV8"/>
<reference evidence="1" key="2">
    <citation type="submission" date="2025-08" db="UniProtKB">
        <authorList>
            <consortium name="EnsemblFungi"/>
        </authorList>
    </citation>
    <scope>IDENTIFICATION</scope>
    <source>
        <strain evidence="1">4287 / CBS 123668 / FGSC 9935 / NRRL 34936</strain>
    </source>
</reference>
<evidence type="ECO:0000313" key="2">
    <source>
        <dbReference type="Proteomes" id="UP000002489"/>
    </source>
</evidence>
<evidence type="ECO:0000313" key="1">
    <source>
        <dbReference type="EnsemblFungi" id="FOXG_14140P0"/>
    </source>
</evidence>
<proteinExistence type="predicted"/>
<sequence length="106" mass="11633">MKYSAIAIVIASSVLVSADVKKQCTIGLDVECTYNGFDKHNNQYRCAVPGTYAIAYAFGECPDTYGGYKLVREDCITAGKYNGRHKCRDGFNAVADLPDSYTNREA</sequence>
<protein>
    <submittedName>
        <fullName evidence="1">Uncharacterized protein</fullName>
    </submittedName>
</protein>
<name>A0A0D2YCV8_FUSOF</name>
<dbReference type="Proteomes" id="UP000002489">
    <property type="component" value="Unassembled WGS sequence"/>
</dbReference>
<dbReference type="EnsemblFungi" id="FOXG_14140T0">
    <property type="protein sequence ID" value="FOXG_14140P0"/>
    <property type="gene ID" value="FOXG_14140"/>
</dbReference>
<organism evidence="1 2">
    <name type="scientific">Fusarium oxysporum (strain Fo5176)</name>
    <name type="common">Fusarium vascular wilt</name>
    <dbReference type="NCBI Taxonomy" id="660025"/>
    <lineage>
        <taxon>Eukaryota</taxon>
        <taxon>Fungi</taxon>
        <taxon>Dikarya</taxon>
        <taxon>Ascomycota</taxon>
        <taxon>Pezizomycotina</taxon>
        <taxon>Sordariomycetes</taxon>
        <taxon>Hypocreomycetidae</taxon>
        <taxon>Hypocreales</taxon>
        <taxon>Nectriaceae</taxon>
        <taxon>Fusarium</taxon>
        <taxon>Fusarium oxysporum species complex</taxon>
    </lineage>
</organism>
<dbReference type="VEuPathDB" id="FungiDB:FOXG_14140"/>